<comment type="caution">
    <text evidence="2">The sequence shown here is derived from an EMBL/GenBank/DDBJ whole genome shotgun (WGS) entry which is preliminary data.</text>
</comment>
<reference evidence="2 3" key="1">
    <citation type="submission" date="2016-11" db="EMBL/GenBank/DDBJ databases">
        <authorList>
            <person name="Varghese N."/>
            <person name="Submissions S."/>
        </authorList>
    </citation>
    <scope>NUCLEOTIDE SEQUENCE [LARGE SCALE GENOMIC DNA]</scope>
    <source>
        <strain evidence="2 3">DSM 22613</strain>
    </source>
</reference>
<gene>
    <name evidence="2" type="ORF">SAMN05444364_10853</name>
</gene>
<name>A0AAX2F393_9BACT</name>
<evidence type="ECO:0000313" key="3">
    <source>
        <dbReference type="Proteomes" id="UP000184105"/>
    </source>
</evidence>
<feature type="domain" description="Transposase InsH N-terminal" evidence="1">
    <location>
        <begin position="30"/>
        <end position="121"/>
    </location>
</feature>
<dbReference type="Pfam" id="PF05598">
    <property type="entry name" value="DUF772"/>
    <property type="match status" value="1"/>
</dbReference>
<evidence type="ECO:0000313" key="2">
    <source>
        <dbReference type="EMBL" id="SHF75809.1"/>
    </source>
</evidence>
<dbReference type="AlphaFoldDB" id="A0AAX2F393"/>
<organism evidence="2 3">
    <name type="scientific">Prevotella scopos JCM 17725</name>
    <dbReference type="NCBI Taxonomy" id="1236518"/>
    <lineage>
        <taxon>Bacteria</taxon>
        <taxon>Pseudomonadati</taxon>
        <taxon>Bacteroidota</taxon>
        <taxon>Bacteroidia</taxon>
        <taxon>Bacteroidales</taxon>
        <taxon>Prevotellaceae</taxon>
        <taxon>Prevotella</taxon>
    </lineage>
</organism>
<sequence>MKIQKISDITPTLPFTEFDFLQSYRDSFAKSELGRIHSQLPLKELAAACTSRSHKSKRGKKPLFSCEGEIALMFLKSYTGLSDEGLTEMLNGSIHMQMFCDALIDPSCPIRDGKIVSAIRNRLAHLLDIDYLVFWQGSQASHCQHRPSLPPSHCQGQEKQACGVWGKGQQHTG</sequence>
<dbReference type="Proteomes" id="UP000184105">
    <property type="component" value="Unassembled WGS sequence"/>
</dbReference>
<evidence type="ECO:0000259" key="1">
    <source>
        <dbReference type="Pfam" id="PF05598"/>
    </source>
</evidence>
<accession>A0AAX2F393</accession>
<dbReference type="EMBL" id="FQWA01000008">
    <property type="protein sequence ID" value="SHF75809.1"/>
    <property type="molecule type" value="Genomic_DNA"/>
</dbReference>
<dbReference type="InterPro" id="IPR008490">
    <property type="entry name" value="Transposase_InsH_N"/>
</dbReference>
<proteinExistence type="predicted"/>
<protein>
    <recommendedName>
        <fullName evidence="1">Transposase InsH N-terminal domain-containing protein</fullName>
    </recommendedName>
</protein>
<keyword evidence="3" id="KW-1185">Reference proteome</keyword>